<keyword evidence="3 5" id="KW-0808">Transferase</keyword>
<dbReference type="InterPro" id="IPR036477">
    <property type="entry name" value="Formyl_transf_N_sf"/>
</dbReference>
<dbReference type="EMBL" id="AEPW01000048">
    <property type="protein sequence ID" value="EFU76948.1"/>
    <property type="molecule type" value="Genomic_DNA"/>
</dbReference>
<dbReference type="SUPFAM" id="SSF53328">
    <property type="entry name" value="Formyltransferase"/>
    <property type="match status" value="1"/>
</dbReference>
<comment type="function">
    <text evidence="5">Attaches a formyl group to the free amino group of methionyl-tRNA(fMet). The formyl group appears to play a dual role in the initiator identity of N-formylmethionyl-tRNA by promoting its recognition by IF2 and preventing the misappropriation of this tRNA by the elongation apparatus.</text>
</comment>
<reference evidence="8 9" key="1">
    <citation type="submission" date="2010-12" db="EMBL/GenBank/DDBJ databases">
        <authorList>
            <person name="Muzny D."/>
            <person name="Qin X."/>
            <person name="Deng J."/>
            <person name="Jiang H."/>
            <person name="Liu Y."/>
            <person name="Qu J."/>
            <person name="Song X.-Z."/>
            <person name="Zhang L."/>
            <person name="Thornton R."/>
            <person name="Coyle M."/>
            <person name="Francisco L."/>
            <person name="Jackson L."/>
            <person name="Javaid M."/>
            <person name="Korchina V."/>
            <person name="Kovar C."/>
            <person name="Mata R."/>
            <person name="Mathew T."/>
            <person name="Ngo R."/>
            <person name="Nguyen L."/>
            <person name="Nguyen N."/>
            <person name="Okwuonu G."/>
            <person name="Ongeri F."/>
            <person name="Pham C."/>
            <person name="Simmons D."/>
            <person name="Wilczek-Boney K."/>
            <person name="Hale W."/>
            <person name="Jakkamsetti A."/>
            <person name="Pham P."/>
            <person name="Ruth R."/>
            <person name="San Lucas F."/>
            <person name="Warren J."/>
            <person name="Zhang J."/>
            <person name="Zhao Z."/>
            <person name="Zhou C."/>
            <person name="Zhu D."/>
            <person name="Lee S."/>
            <person name="Bess C."/>
            <person name="Blankenburg K."/>
            <person name="Forbes L."/>
            <person name="Fu Q."/>
            <person name="Gubbala S."/>
            <person name="Hirani K."/>
            <person name="Jayaseelan J.C."/>
            <person name="Lara F."/>
            <person name="Munidasa M."/>
            <person name="Palculict T."/>
            <person name="Patil S."/>
            <person name="Pu L.-L."/>
            <person name="Saada N."/>
            <person name="Tang L."/>
            <person name="Weissenberger G."/>
            <person name="Zhu Y."/>
            <person name="Hemphill L."/>
            <person name="Shang Y."/>
            <person name="Youmans B."/>
            <person name="Ayvaz T."/>
            <person name="Ross M."/>
            <person name="Santibanez J."/>
            <person name="Aqrawi P."/>
            <person name="Gross S."/>
            <person name="Joshi V."/>
            <person name="Fowler G."/>
            <person name="Nazareth L."/>
            <person name="Reid J."/>
            <person name="Worley K."/>
            <person name="Petrosino J."/>
            <person name="Highlander S."/>
            <person name="Gibbs R."/>
        </authorList>
    </citation>
    <scope>NUCLEOTIDE SEQUENCE [LARGE SCALE GENOMIC DNA]</scope>
    <source>
        <strain evidence="8 9">DSM 3986</strain>
    </source>
</reference>
<dbReference type="InterPro" id="IPR011034">
    <property type="entry name" value="Formyl_transferase-like_C_sf"/>
</dbReference>
<dbReference type="Pfam" id="PF02911">
    <property type="entry name" value="Formyl_trans_C"/>
    <property type="match status" value="1"/>
</dbReference>
<dbReference type="FunFam" id="3.40.50.12230:FF:000001">
    <property type="entry name" value="Methionyl-tRNA formyltransferase"/>
    <property type="match status" value="1"/>
</dbReference>
<dbReference type="HAMAP" id="MF_00182">
    <property type="entry name" value="Formyl_trans"/>
    <property type="match status" value="1"/>
</dbReference>
<evidence type="ECO:0000313" key="9">
    <source>
        <dbReference type="Proteomes" id="UP000003434"/>
    </source>
</evidence>
<dbReference type="GO" id="GO:0005829">
    <property type="term" value="C:cytosol"/>
    <property type="evidence" value="ECO:0007669"/>
    <property type="project" value="TreeGrafter"/>
</dbReference>
<name>E6LMH4_9FIRM</name>
<dbReference type="GO" id="GO:0004479">
    <property type="term" value="F:methionyl-tRNA formyltransferase activity"/>
    <property type="evidence" value="ECO:0007669"/>
    <property type="project" value="UniProtKB-UniRule"/>
</dbReference>
<dbReference type="NCBIfam" id="TIGR00460">
    <property type="entry name" value="fmt"/>
    <property type="match status" value="1"/>
</dbReference>
<accession>E6LMH4</accession>
<evidence type="ECO:0000259" key="7">
    <source>
        <dbReference type="Pfam" id="PF02911"/>
    </source>
</evidence>
<dbReference type="CDD" id="cd08704">
    <property type="entry name" value="Met_tRNA_FMT_C"/>
    <property type="match status" value="1"/>
</dbReference>
<sequence>MKIVFMGTPDFSLQPLKKLIEAGHYVSLVLTREDKKRNRGELSPTPVKELAQELNIPVLTPSRMKDEALLERLNSERADFFVVVAYGKILPKEILDMPKFGCINIHASLLPEYRGAAPIQWSIIDGKKKTGITTMLMDEGLDTGDILKQYELPISDNETGGSLFEKLALLGGEAIVDTIDNFNNITPKKQGESTTGYAKMISKSMGDIDFNKSAIEIERLIRGMNPWPSAYTKYMGKVLKIWEAKVAENISELPNIKLNENYGKIYSFNNRIFIICNSSALEVMSLQLEGKKKMSAKDFLLGREIEQGYVLGSKV</sequence>
<dbReference type="RefSeq" id="WP_008750926.1">
    <property type="nucleotide sequence ID" value="NZ_GL622296.1"/>
</dbReference>
<comment type="similarity">
    <text evidence="1 5">Belongs to the Fmt family.</text>
</comment>
<evidence type="ECO:0000259" key="6">
    <source>
        <dbReference type="Pfam" id="PF00551"/>
    </source>
</evidence>
<dbReference type="InterPro" id="IPR001555">
    <property type="entry name" value="GART_AS"/>
</dbReference>
<dbReference type="PANTHER" id="PTHR11138">
    <property type="entry name" value="METHIONYL-TRNA FORMYLTRANSFERASE"/>
    <property type="match status" value="1"/>
</dbReference>
<dbReference type="InterPro" id="IPR044135">
    <property type="entry name" value="Met-tRNA-FMT_C"/>
</dbReference>
<evidence type="ECO:0000313" key="8">
    <source>
        <dbReference type="EMBL" id="EFU76948.1"/>
    </source>
</evidence>
<comment type="catalytic activity">
    <reaction evidence="5">
        <text>L-methionyl-tRNA(fMet) + (6R)-10-formyltetrahydrofolate = N-formyl-L-methionyl-tRNA(fMet) + (6S)-5,6,7,8-tetrahydrofolate + H(+)</text>
        <dbReference type="Rhea" id="RHEA:24380"/>
        <dbReference type="Rhea" id="RHEA-COMP:9952"/>
        <dbReference type="Rhea" id="RHEA-COMP:9953"/>
        <dbReference type="ChEBI" id="CHEBI:15378"/>
        <dbReference type="ChEBI" id="CHEBI:57453"/>
        <dbReference type="ChEBI" id="CHEBI:78530"/>
        <dbReference type="ChEBI" id="CHEBI:78844"/>
        <dbReference type="ChEBI" id="CHEBI:195366"/>
        <dbReference type="EC" id="2.1.2.9"/>
    </reaction>
</comment>
<dbReference type="InterPro" id="IPR041711">
    <property type="entry name" value="Met-tRNA-FMT_N"/>
</dbReference>
<evidence type="ECO:0000256" key="2">
    <source>
        <dbReference type="ARBA" id="ARBA00012261"/>
    </source>
</evidence>
<dbReference type="PROSITE" id="PS00373">
    <property type="entry name" value="GART"/>
    <property type="match status" value="1"/>
</dbReference>
<dbReference type="HOGENOM" id="CLU_033347_1_1_9"/>
<dbReference type="InterPro" id="IPR002376">
    <property type="entry name" value="Formyl_transf_N"/>
</dbReference>
<comment type="caution">
    <text evidence="8">The sequence shown here is derived from an EMBL/GenBank/DDBJ whole genome shotgun (WGS) entry which is preliminary data.</text>
</comment>
<gene>
    <name evidence="5 8" type="primary">fmt</name>
    <name evidence="8" type="ORF">HMPREF0381_1159</name>
</gene>
<dbReference type="Gene3D" id="3.40.50.12230">
    <property type="match status" value="1"/>
</dbReference>
<evidence type="ECO:0000256" key="4">
    <source>
        <dbReference type="ARBA" id="ARBA00022917"/>
    </source>
</evidence>
<evidence type="ECO:0000256" key="5">
    <source>
        <dbReference type="HAMAP-Rule" id="MF_00182"/>
    </source>
</evidence>
<proteinExistence type="inferred from homology"/>
<dbReference type="CDD" id="cd08646">
    <property type="entry name" value="FMT_core_Met-tRNA-FMT_N"/>
    <property type="match status" value="1"/>
</dbReference>
<protein>
    <recommendedName>
        <fullName evidence="2 5">Methionyl-tRNA formyltransferase</fullName>
        <ecNumber evidence="2 5">2.1.2.9</ecNumber>
    </recommendedName>
</protein>
<dbReference type="SUPFAM" id="SSF50486">
    <property type="entry name" value="FMT C-terminal domain-like"/>
    <property type="match status" value="1"/>
</dbReference>
<evidence type="ECO:0000256" key="1">
    <source>
        <dbReference type="ARBA" id="ARBA00010699"/>
    </source>
</evidence>
<feature type="binding site" evidence="5">
    <location>
        <begin position="108"/>
        <end position="111"/>
    </location>
    <ligand>
        <name>(6S)-5,6,7,8-tetrahydrofolate</name>
        <dbReference type="ChEBI" id="CHEBI:57453"/>
    </ligand>
</feature>
<dbReference type="eggNOG" id="COG0223">
    <property type="taxonomic scope" value="Bacteria"/>
</dbReference>
<dbReference type="Pfam" id="PF00551">
    <property type="entry name" value="Formyl_trans_N"/>
    <property type="match status" value="1"/>
</dbReference>
<keyword evidence="4 5" id="KW-0648">Protein biosynthesis</keyword>
<dbReference type="InterPro" id="IPR005793">
    <property type="entry name" value="Formyl_trans_C"/>
</dbReference>
<feature type="domain" description="Formyl transferase C-terminal" evidence="7">
    <location>
        <begin position="201"/>
        <end position="302"/>
    </location>
</feature>
<feature type="domain" description="Formyl transferase N-terminal" evidence="6">
    <location>
        <begin position="1"/>
        <end position="178"/>
    </location>
</feature>
<dbReference type="Proteomes" id="UP000003434">
    <property type="component" value="Unassembled WGS sequence"/>
</dbReference>
<organism evidence="8 9">
    <name type="scientific">Lachnoanaerobaculum saburreum DSM 3986</name>
    <dbReference type="NCBI Taxonomy" id="887325"/>
    <lineage>
        <taxon>Bacteria</taxon>
        <taxon>Bacillati</taxon>
        <taxon>Bacillota</taxon>
        <taxon>Clostridia</taxon>
        <taxon>Lachnospirales</taxon>
        <taxon>Lachnospiraceae</taxon>
        <taxon>Lachnoanaerobaculum</taxon>
    </lineage>
</organism>
<dbReference type="InterPro" id="IPR005794">
    <property type="entry name" value="Fmt"/>
</dbReference>
<dbReference type="AlphaFoldDB" id="E6LMH4"/>
<dbReference type="PANTHER" id="PTHR11138:SF5">
    <property type="entry name" value="METHIONYL-TRNA FORMYLTRANSFERASE, MITOCHONDRIAL"/>
    <property type="match status" value="1"/>
</dbReference>
<evidence type="ECO:0000256" key="3">
    <source>
        <dbReference type="ARBA" id="ARBA00022679"/>
    </source>
</evidence>
<dbReference type="EC" id="2.1.2.9" evidence="2 5"/>